<proteinExistence type="predicted"/>
<name>A0A9P7UIE0_9PEZI</name>
<evidence type="ECO:0000313" key="2">
    <source>
        <dbReference type="Proteomes" id="UP000699042"/>
    </source>
</evidence>
<dbReference type="Proteomes" id="UP000699042">
    <property type="component" value="Unassembled WGS sequence"/>
</dbReference>
<accession>A0A9P7UIE0</accession>
<evidence type="ECO:0000313" key="1">
    <source>
        <dbReference type="EMBL" id="KAG7054457.1"/>
    </source>
</evidence>
<reference evidence="1" key="1">
    <citation type="submission" date="2021-05" db="EMBL/GenBank/DDBJ databases">
        <title>Comparative genomics of three Colletotrichum scovillei strains and genetic complementation revealed genes involved fungal growth and virulence on chili pepper.</title>
        <authorList>
            <person name="Hsieh D.-K."/>
            <person name="Chuang S.-C."/>
            <person name="Chen C.-Y."/>
            <person name="Chao Y.-T."/>
            <person name="Lu M.-Y.J."/>
            <person name="Lee M.-H."/>
            <person name="Shih M.-C."/>
        </authorList>
    </citation>
    <scope>NUCLEOTIDE SEQUENCE</scope>
    <source>
        <strain evidence="1">Coll-153</strain>
    </source>
</reference>
<keyword evidence="2" id="KW-1185">Reference proteome</keyword>
<sequence length="65" mass="7021">MCSVSAPGEARDVGVRLGGLLNCKNNSGIFVSGPELSNQAASWARRGRQYLGFWAILSILLSRIR</sequence>
<comment type="caution">
    <text evidence="1">The sequence shown here is derived from an EMBL/GenBank/DDBJ whole genome shotgun (WGS) entry which is preliminary data.</text>
</comment>
<organism evidence="1 2">
    <name type="scientific">Colletotrichum scovillei</name>
    <dbReference type="NCBI Taxonomy" id="1209932"/>
    <lineage>
        <taxon>Eukaryota</taxon>
        <taxon>Fungi</taxon>
        <taxon>Dikarya</taxon>
        <taxon>Ascomycota</taxon>
        <taxon>Pezizomycotina</taxon>
        <taxon>Sordariomycetes</taxon>
        <taxon>Hypocreomycetidae</taxon>
        <taxon>Glomerellales</taxon>
        <taxon>Glomerellaceae</taxon>
        <taxon>Colletotrichum</taxon>
        <taxon>Colletotrichum acutatum species complex</taxon>
    </lineage>
</organism>
<gene>
    <name evidence="1" type="ORF">JMJ77_006941</name>
</gene>
<protein>
    <submittedName>
        <fullName evidence="1">Uncharacterized protein</fullName>
    </submittedName>
</protein>
<dbReference type="AlphaFoldDB" id="A0A9P7UIE0"/>
<dbReference type="EMBL" id="JAESDN010000002">
    <property type="protein sequence ID" value="KAG7054457.1"/>
    <property type="molecule type" value="Genomic_DNA"/>
</dbReference>